<dbReference type="Gene3D" id="1.20.1050.10">
    <property type="match status" value="1"/>
</dbReference>
<feature type="domain" description="GST N-terminal" evidence="4">
    <location>
        <begin position="9"/>
        <end position="86"/>
    </location>
</feature>
<name>A0A6J8DAD3_MYTCO</name>
<protein>
    <submittedName>
        <fullName evidence="6">HPGDS</fullName>
        <ecNumber evidence="6">2.5.1.18</ecNumber>
        <ecNumber evidence="6">5.3.99.2</ecNumber>
    </submittedName>
</protein>
<dbReference type="InterPro" id="IPR010987">
    <property type="entry name" value="Glutathione-S-Trfase_C-like"/>
</dbReference>
<accession>A0A6J8DAD3</accession>
<proteinExistence type="inferred from homology"/>
<dbReference type="FunFam" id="3.40.30.10:FF:000035">
    <property type="entry name" value="hematopoietic prostaglandin D synthase"/>
    <property type="match status" value="1"/>
</dbReference>
<dbReference type="Pfam" id="PF02798">
    <property type="entry name" value="GST_N"/>
    <property type="match status" value="1"/>
</dbReference>
<dbReference type="PROSITE" id="PS50404">
    <property type="entry name" value="GST_NTER"/>
    <property type="match status" value="1"/>
</dbReference>
<dbReference type="EC" id="5.3.99.2" evidence="6"/>
<comment type="similarity">
    <text evidence="1">Belongs to the GST superfamily.</text>
</comment>
<keyword evidence="7" id="KW-1185">Reference proteome</keyword>
<keyword evidence="6" id="KW-0413">Isomerase</keyword>
<dbReference type="FunFam" id="1.20.1050.10:FF:000030">
    <property type="entry name" value="Glutathione S-transferase S1"/>
    <property type="match status" value="1"/>
</dbReference>
<dbReference type="InterPro" id="IPR036282">
    <property type="entry name" value="Glutathione-S-Trfase_C_sf"/>
</dbReference>
<evidence type="ECO:0000256" key="1">
    <source>
        <dbReference type="ARBA" id="ARBA00007409"/>
    </source>
</evidence>
<dbReference type="PROSITE" id="PS50405">
    <property type="entry name" value="GST_CTER"/>
    <property type="match status" value="1"/>
</dbReference>
<dbReference type="InterPro" id="IPR004045">
    <property type="entry name" value="Glutathione_S-Trfase_N"/>
</dbReference>
<dbReference type="CDD" id="cd03039">
    <property type="entry name" value="GST_N_Sigma_like"/>
    <property type="match status" value="1"/>
</dbReference>
<dbReference type="InterPro" id="IPR036249">
    <property type="entry name" value="Thioredoxin-like_sf"/>
</dbReference>
<dbReference type="SFLD" id="SFLDG00363">
    <property type="entry name" value="AMPS_(cytGST):_Alpha-__Mu-__Pi"/>
    <property type="match status" value="1"/>
</dbReference>
<dbReference type="SFLD" id="SFLDS00019">
    <property type="entry name" value="Glutathione_Transferase_(cytos"/>
    <property type="match status" value="1"/>
</dbReference>
<dbReference type="Pfam" id="PF14497">
    <property type="entry name" value="GST_C_3"/>
    <property type="match status" value="1"/>
</dbReference>
<dbReference type="PANTHER" id="PTHR11571">
    <property type="entry name" value="GLUTATHIONE S-TRANSFERASE"/>
    <property type="match status" value="1"/>
</dbReference>
<dbReference type="AlphaFoldDB" id="A0A6J8DAD3"/>
<evidence type="ECO:0000256" key="3">
    <source>
        <dbReference type="ARBA" id="ARBA00049616"/>
    </source>
</evidence>
<evidence type="ECO:0000259" key="4">
    <source>
        <dbReference type="PROSITE" id="PS50404"/>
    </source>
</evidence>
<dbReference type="GO" id="GO:0006749">
    <property type="term" value="P:glutathione metabolic process"/>
    <property type="evidence" value="ECO:0007669"/>
    <property type="project" value="TreeGrafter"/>
</dbReference>
<organism evidence="6 7">
    <name type="scientific">Mytilus coruscus</name>
    <name type="common">Sea mussel</name>
    <dbReference type="NCBI Taxonomy" id="42192"/>
    <lineage>
        <taxon>Eukaryota</taxon>
        <taxon>Metazoa</taxon>
        <taxon>Spiralia</taxon>
        <taxon>Lophotrochozoa</taxon>
        <taxon>Mollusca</taxon>
        <taxon>Bivalvia</taxon>
        <taxon>Autobranchia</taxon>
        <taxon>Pteriomorphia</taxon>
        <taxon>Mytilida</taxon>
        <taxon>Mytiloidea</taxon>
        <taxon>Mytilidae</taxon>
        <taxon>Mytilinae</taxon>
        <taxon>Mytilus</taxon>
    </lineage>
</organism>
<evidence type="ECO:0000313" key="7">
    <source>
        <dbReference type="Proteomes" id="UP000507470"/>
    </source>
</evidence>
<dbReference type="EC" id="2.5.1.18" evidence="6"/>
<reference evidence="6 7" key="1">
    <citation type="submission" date="2020-06" db="EMBL/GenBank/DDBJ databases">
        <authorList>
            <person name="Li R."/>
            <person name="Bekaert M."/>
        </authorList>
    </citation>
    <scope>NUCLEOTIDE SEQUENCE [LARGE SCALE GENOMIC DNA]</scope>
    <source>
        <strain evidence="7">wild</strain>
    </source>
</reference>
<keyword evidence="6" id="KW-0808">Transferase</keyword>
<evidence type="ECO:0000259" key="5">
    <source>
        <dbReference type="PROSITE" id="PS50405"/>
    </source>
</evidence>
<dbReference type="SUPFAM" id="SSF47616">
    <property type="entry name" value="GST C-terminal domain-like"/>
    <property type="match status" value="1"/>
</dbReference>
<sequence length="212" mass="22940">MGSGASKGGSYKLTYFNGKGRGEVARLCFAAAGVKYEDIRVEQSDWPALKPKTPLGFLPVLEVNGKELTQKLVVDRFLAGQFGLFGSNDMEKAKIDEVMTTIADFTVDCTNPLFIKEESAKVEAVKSIVNTKLPAIMAYLEKTLDANLTNSGFIVGGKLSVADLTIFFFVDTLGNLSSTAIDKYTKIKDLSAKVGAINSIATYVANRKKTPF</sequence>
<dbReference type="Proteomes" id="UP000507470">
    <property type="component" value="Unassembled WGS sequence"/>
</dbReference>
<gene>
    <name evidence="6" type="ORF">MCOR_38353</name>
</gene>
<dbReference type="GO" id="GO:0004667">
    <property type="term" value="F:prostaglandin-D synthase activity"/>
    <property type="evidence" value="ECO:0007669"/>
    <property type="project" value="UniProtKB-EC"/>
</dbReference>
<dbReference type="InterPro" id="IPR050213">
    <property type="entry name" value="GST_superfamily"/>
</dbReference>
<evidence type="ECO:0000313" key="6">
    <source>
        <dbReference type="EMBL" id="CAC5404587.1"/>
    </source>
</evidence>
<dbReference type="PANTHER" id="PTHR11571:SF150">
    <property type="entry name" value="GLUTATHIONE S-TRANSFERASE"/>
    <property type="match status" value="1"/>
</dbReference>
<dbReference type="InterPro" id="IPR004046">
    <property type="entry name" value="GST_C"/>
</dbReference>
<comment type="function">
    <text evidence="3">S-crystallins are structural components of squids and octopi eye lens. Contains relatively little if any GST activity.</text>
</comment>
<dbReference type="CDD" id="cd03192">
    <property type="entry name" value="GST_C_Sigma_like"/>
    <property type="match status" value="1"/>
</dbReference>
<dbReference type="SUPFAM" id="SSF52833">
    <property type="entry name" value="Thioredoxin-like"/>
    <property type="match status" value="1"/>
</dbReference>
<keyword evidence="2" id="KW-0273">Eye lens protein</keyword>
<dbReference type="GO" id="GO:0005212">
    <property type="term" value="F:structural constituent of eye lens"/>
    <property type="evidence" value="ECO:0007669"/>
    <property type="project" value="UniProtKB-KW"/>
</dbReference>
<evidence type="ECO:0000256" key="2">
    <source>
        <dbReference type="ARBA" id="ARBA00022613"/>
    </source>
</evidence>
<dbReference type="SFLD" id="SFLDG01205">
    <property type="entry name" value="AMPS.1"/>
    <property type="match status" value="1"/>
</dbReference>
<dbReference type="InterPro" id="IPR040079">
    <property type="entry name" value="Glutathione_S-Trfase"/>
</dbReference>
<dbReference type="Gene3D" id="3.40.30.10">
    <property type="entry name" value="Glutaredoxin"/>
    <property type="match status" value="1"/>
</dbReference>
<dbReference type="EMBL" id="CACVKT020006975">
    <property type="protein sequence ID" value="CAC5404587.1"/>
    <property type="molecule type" value="Genomic_DNA"/>
</dbReference>
<dbReference type="GO" id="GO:0004364">
    <property type="term" value="F:glutathione transferase activity"/>
    <property type="evidence" value="ECO:0007669"/>
    <property type="project" value="UniProtKB-EC"/>
</dbReference>
<dbReference type="OrthoDB" id="414243at2759"/>
<feature type="domain" description="GST C-terminal" evidence="5">
    <location>
        <begin position="88"/>
        <end position="212"/>
    </location>
</feature>